<organism evidence="11 12">
    <name type="scientific">Photobacterium ganghwense</name>
    <dbReference type="NCBI Taxonomy" id="320778"/>
    <lineage>
        <taxon>Bacteria</taxon>
        <taxon>Pseudomonadati</taxon>
        <taxon>Pseudomonadota</taxon>
        <taxon>Gammaproteobacteria</taxon>
        <taxon>Vibrionales</taxon>
        <taxon>Vibrionaceae</taxon>
        <taxon>Photobacterium</taxon>
    </lineage>
</organism>
<comment type="caution">
    <text evidence="11">The sequence shown here is derived from an EMBL/GenBank/DDBJ whole genome shotgun (WGS) entry which is preliminary data.</text>
</comment>
<feature type="domain" description="Mechanosensitive ion channel transmembrane helices 2/3" evidence="10">
    <location>
        <begin position="76"/>
        <end position="116"/>
    </location>
</feature>
<dbReference type="GO" id="GO:0008381">
    <property type="term" value="F:mechanosensitive monoatomic ion channel activity"/>
    <property type="evidence" value="ECO:0007669"/>
    <property type="project" value="InterPro"/>
</dbReference>
<evidence type="ECO:0000259" key="9">
    <source>
        <dbReference type="Pfam" id="PF21082"/>
    </source>
</evidence>
<keyword evidence="5 7" id="KW-1133">Transmembrane helix</keyword>
<dbReference type="PANTHER" id="PTHR30221">
    <property type="entry name" value="SMALL-CONDUCTANCE MECHANOSENSITIVE CHANNEL"/>
    <property type="match status" value="1"/>
</dbReference>
<dbReference type="InterPro" id="IPR023408">
    <property type="entry name" value="MscS_beta-dom_sf"/>
</dbReference>
<feature type="transmembrane region" description="Helical" evidence="7">
    <location>
        <begin position="95"/>
        <end position="115"/>
    </location>
</feature>
<feature type="transmembrane region" description="Helical" evidence="7">
    <location>
        <begin position="28"/>
        <end position="48"/>
    </location>
</feature>
<feature type="domain" description="Mechanosensitive ion channel MscS C-terminal" evidence="9">
    <location>
        <begin position="190"/>
        <end position="272"/>
    </location>
</feature>
<dbReference type="Gene3D" id="1.10.287.1260">
    <property type="match status" value="1"/>
</dbReference>
<dbReference type="PANTHER" id="PTHR30221:SF1">
    <property type="entry name" value="SMALL-CONDUCTANCE MECHANOSENSITIVE CHANNEL"/>
    <property type="match status" value="1"/>
</dbReference>
<dbReference type="GO" id="GO:0005886">
    <property type="term" value="C:plasma membrane"/>
    <property type="evidence" value="ECO:0007669"/>
    <property type="project" value="UniProtKB-SubCell"/>
</dbReference>
<dbReference type="InterPro" id="IPR010920">
    <property type="entry name" value="LSM_dom_sf"/>
</dbReference>
<dbReference type="InterPro" id="IPR006685">
    <property type="entry name" value="MscS_channel_2nd"/>
</dbReference>
<comment type="subunit">
    <text evidence="7">Homoheptamer.</text>
</comment>
<gene>
    <name evidence="11" type="ORF">ABT57_15855</name>
</gene>
<evidence type="ECO:0000256" key="5">
    <source>
        <dbReference type="ARBA" id="ARBA00022989"/>
    </source>
</evidence>
<keyword evidence="7" id="KW-0407">Ion channel</keyword>
<evidence type="ECO:0000259" key="10">
    <source>
        <dbReference type="Pfam" id="PF21088"/>
    </source>
</evidence>
<sequence>MTVESKNIPLADNINQVNDWLIGHSGFFIQYGVNIVSAIIILFLGNMVTKVISNNVAKILQKNKIDDAVSAFICSIIRYALFSMVLVAVLSRVGIQTASIIAVISAAGLAVGLALKGSLSNFASGVLIVVFRPFKSGDFIEAGGVAGSVQSIQLFQTVLKTSDNKMVVVPNTSIMRGPITNVSKYDTRRINFVFRVSYKADLQKVKQILKETVESDPRVLKDPEVVIGVTELANSSVNLVVRPWVQRSDYWPVTWDLNMAVKEALEANGIEIPYPQMDVHLNTEPQPLTKNA</sequence>
<dbReference type="Pfam" id="PF21082">
    <property type="entry name" value="MS_channel_3rd"/>
    <property type="match status" value="1"/>
</dbReference>
<dbReference type="InterPro" id="IPR049142">
    <property type="entry name" value="MS_channel_1st"/>
</dbReference>
<accession>A0A0J1H9A3</accession>
<evidence type="ECO:0000256" key="4">
    <source>
        <dbReference type="ARBA" id="ARBA00022692"/>
    </source>
</evidence>
<dbReference type="OrthoDB" id="9809206at2"/>
<evidence type="ECO:0000259" key="8">
    <source>
        <dbReference type="Pfam" id="PF00924"/>
    </source>
</evidence>
<dbReference type="RefSeq" id="WP_047886153.1">
    <property type="nucleotide sequence ID" value="NZ_CP071326.1"/>
</dbReference>
<keyword evidence="7" id="KW-0813">Transport</keyword>
<evidence type="ECO:0000256" key="2">
    <source>
        <dbReference type="ARBA" id="ARBA00008017"/>
    </source>
</evidence>
<keyword evidence="6 7" id="KW-0472">Membrane</keyword>
<dbReference type="Pfam" id="PF21088">
    <property type="entry name" value="MS_channel_1st"/>
    <property type="match status" value="1"/>
</dbReference>
<dbReference type="InterPro" id="IPR008910">
    <property type="entry name" value="MSC_TM_helix"/>
</dbReference>
<comment type="caution">
    <text evidence="7">Lacks conserved residue(s) required for the propagation of feature annotation.</text>
</comment>
<keyword evidence="7" id="KW-0997">Cell inner membrane</keyword>
<dbReference type="InterPro" id="IPR011066">
    <property type="entry name" value="MscS_channel_C_sf"/>
</dbReference>
<dbReference type="InterPro" id="IPR049278">
    <property type="entry name" value="MS_channel_C"/>
</dbReference>
<evidence type="ECO:0000256" key="7">
    <source>
        <dbReference type="RuleBase" id="RU369025"/>
    </source>
</evidence>
<dbReference type="InterPro" id="IPR045275">
    <property type="entry name" value="MscS_archaea/bacteria_type"/>
</dbReference>
<dbReference type="SUPFAM" id="SSF82689">
    <property type="entry name" value="Mechanosensitive channel protein MscS (YggB), C-terminal domain"/>
    <property type="match status" value="1"/>
</dbReference>
<dbReference type="AlphaFoldDB" id="A0A0J1H9A3"/>
<keyword evidence="4 7" id="KW-0812">Transmembrane</keyword>
<keyword evidence="12" id="KW-1185">Reference proteome</keyword>
<dbReference type="SUPFAM" id="SSF50182">
    <property type="entry name" value="Sm-like ribonucleoproteins"/>
    <property type="match status" value="1"/>
</dbReference>
<dbReference type="InterPro" id="IPR011014">
    <property type="entry name" value="MscS_channel_TM-2"/>
</dbReference>
<dbReference type="STRING" id="320778.ABT57_15855"/>
<comment type="function">
    <text evidence="7">Mechanosensitive channel that participates in the regulation of osmotic pressure changes within the cell, opening in response to stretch forces in the membrane lipid bilayer, without the need for other proteins. Contributes to normal resistance to hypoosmotic shock. Forms an ion channel of 1.0 nanosiemens conductance with a slight preference for anions.</text>
</comment>
<dbReference type="PATRIC" id="fig|320778.3.peg.3447"/>
<reference evidence="11 12" key="1">
    <citation type="submission" date="2015-05" db="EMBL/GenBank/DDBJ databases">
        <title>Photobacterium galathea sp. nov.</title>
        <authorList>
            <person name="Machado H."/>
            <person name="Gram L."/>
        </authorList>
    </citation>
    <scope>NUCLEOTIDE SEQUENCE [LARGE SCALE GENOMIC DNA]</scope>
    <source>
        <strain evidence="11 12">DSM 22954</strain>
    </source>
</reference>
<evidence type="ECO:0000313" key="11">
    <source>
        <dbReference type="EMBL" id="KLV08265.1"/>
    </source>
</evidence>
<name>A0A0J1H9A3_9GAMM</name>
<dbReference type="Gene3D" id="3.30.70.100">
    <property type="match status" value="1"/>
</dbReference>
<dbReference type="Gene3D" id="2.30.30.60">
    <property type="match status" value="1"/>
</dbReference>
<keyword evidence="3" id="KW-1003">Cell membrane</keyword>
<dbReference type="EMBL" id="LDOU01000015">
    <property type="protein sequence ID" value="KLV08265.1"/>
    <property type="molecule type" value="Genomic_DNA"/>
</dbReference>
<dbReference type="Pfam" id="PF05552">
    <property type="entry name" value="MS_channel_1st_1"/>
    <property type="match status" value="1"/>
</dbReference>
<feature type="domain" description="Mechanosensitive ion channel MscS" evidence="8">
    <location>
        <begin position="118"/>
        <end position="184"/>
    </location>
</feature>
<dbReference type="SUPFAM" id="SSF82861">
    <property type="entry name" value="Mechanosensitive channel protein MscS (YggB), transmembrane region"/>
    <property type="match status" value="1"/>
</dbReference>
<protein>
    <recommendedName>
        <fullName evidence="7">Small-conductance mechanosensitive channel</fullName>
    </recommendedName>
</protein>
<proteinExistence type="inferred from homology"/>
<comment type="subcellular location">
    <subcellularLocation>
        <location evidence="7">Cell inner membrane</location>
        <topology evidence="7">Multi-pass membrane protein</topology>
    </subcellularLocation>
    <subcellularLocation>
        <location evidence="1">Cell membrane</location>
        <topology evidence="1">Multi-pass membrane protein</topology>
    </subcellularLocation>
</comment>
<dbReference type="Pfam" id="PF00924">
    <property type="entry name" value="MS_channel_2nd"/>
    <property type="match status" value="1"/>
</dbReference>
<evidence type="ECO:0000256" key="1">
    <source>
        <dbReference type="ARBA" id="ARBA00004651"/>
    </source>
</evidence>
<keyword evidence="7" id="KW-0406">Ion transport</keyword>
<dbReference type="Proteomes" id="UP000035909">
    <property type="component" value="Unassembled WGS sequence"/>
</dbReference>
<comment type="similarity">
    <text evidence="2 7">Belongs to the MscS (TC 1.A.23) family.</text>
</comment>
<evidence type="ECO:0000256" key="6">
    <source>
        <dbReference type="ARBA" id="ARBA00023136"/>
    </source>
</evidence>
<feature type="transmembrane region" description="Helical" evidence="7">
    <location>
        <begin position="69"/>
        <end position="89"/>
    </location>
</feature>
<evidence type="ECO:0000313" key="12">
    <source>
        <dbReference type="Proteomes" id="UP000035909"/>
    </source>
</evidence>
<evidence type="ECO:0000256" key="3">
    <source>
        <dbReference type="ARBA" id="ARBA00022475"/>
    </source>
</evidence>